<dbReference type="GO" id="GO:0005739">
    <property type="term" value="C:mitochondrion"/>
    <property type="evidence" value="ECO:0007669"/>
    <property type="project" value="UniProtKB-ARBA"/>
</dbReference>
<dbReference type="AlphaFoldDB" id="A0A8J9WWL6"/>
<sequence>MQNNKDFGWFFTGFTEAEGCFNINIYKTKAGKYTAKLRFSIAIMQNDLDLLNKFKNYLNCGIISKPRSNDMVHLTISKISDINNILIPHFKNYPLRGNKLQDFYSWCVAAEIITSKSHLTSEGIVKLQDLFKNMNRSRVSLEDYLPSHCNKNSENYIPINGNYISGFIAGDGSISIYPSTLTLDNSKFCKIFISLTQHKNNLLLMNEIKEFFNINNKLNIYPNNTIRLLIENKEFFRSTLIPFFKKYPLYGIKLKNLNKIIKILSVIDKYNINKNNVYTQEIRQEIINIWFAES</sequence>
<dbReference type="InterPro" id="IPR051289">
    <property type="entry name" value="LAGLIDADG_Endonuclease"/>
</dbReference>
<accession>A0A8J9WWL6</accession>
<protein>
    <recommendedName>
        <fullName evidence="1">Homing endonuclease LAGLIDADG domain-containing protein</fullName>
    </recommendedName>
</protein>
<dbReference type="Gene3D" id="3.10.28.10">
    <property type="entry name" value="Homing endonucleases"/>
    <property type="match status" value="2"/>
</dbReference>
<keyword evidence="3" id="KW-1185">Reference proteome</keyword>
<dbReference type="GO" id="GO:0004519">
    <property type="term" value="F:endonuclease activity"/>
    <property type="evidence" value="ECO:0007669"/>
    <property type="project" value="InterPro"/>
</dbReference>
<dbReference type="InterPro" id="IPR027434">
    <property type="entry name" value="Homing_endonucl"/>
</dbReference>
<dbReference type="PANTHER" id="PTHR36181">
    <property type="entry name" value="INTRON-ENCODED ENDONUCLEASE AI3-RELATED"/>
    <property type="match status" value="1"/>
</dbReference>
<name>A0A8J9WWL6_9FUNG</name>
<dbReference type="OrthoDB" id="5405897at2759"/>
<dbReference type="Proteomes" id="UP000827284">
    <property type="component" value="Mitochondrion MT"/>
</dbReference>
<proteinExistence type="predicted"/>
<feature type="domain" description="Homing endonuclease LAGLIDADG" evidence="1">
    <location>
        <begin position="12"/>
        <end position="108"/>
    </location>
</feature>
<feature type="domain" description="Homing endonuclease LAGLIDADG" evidence="1">
    <location>
        <begin position="164"/>
        <end position="263"/>
    </location>
</feature>
<keyword evidence="2" id="KW-0496">Mitochondrion</keyword>
<organism evidence="2 3">
    <name type="scientific">Entomortierella parvispora</name>
    <dbReference type="NCBI Taxonomy" id="205924"/>
    <lineage>
        <taxon>Eukaryota</taxon>
        <taxon>Fungi</taxon>
        <taxon>Fungi incertae sedis</taxon>
        <taxon>Mucoromycota</taxon>
        <taxon>Mortierellomycotina</taxon>
        <taxon>Mortierellomycetes</taxon>
        <taxon>Mortierellales</taxon>
        <taxon>Mortierellaceae</taxon>
        <taxon>Entomortierella</taxon>
    </lineage>
</organism>
<evidence type="ECO:0000313" key="3">
    <source>
        <dbReference type="Proteomes" id="UP000827284"/>
    </source>
</evidence>
<dbReference type="Pfam" id="PF00961">
    <property type="entry name" value="LAGLIDADG_1"/>
    <property type="match status" value="2"/>
</dbReference>
<dbReference type="SUPFAM" id="SSF55608">
    <property type="entry name" value="Homing endonucleases"/>
    <property type="match status" value="2"/>
</dbReference>
<evidence type="ECO:0000313" key="2">
    <source>
        <dbReference type="EMBL" id="BDC33819.1"/>
    </source>
</evidence>
<reference evidence="2 3" key="1">
    <citation type="submission" date="2021-11" db="EMBL/GenBank/DDBJ databases">
        <title>Circularized mitochondrial genome sequence of Mortierella parvispora strain E1425, a Mucormycotic fungus associated with Burkholderiaceae-related endosymbiotic bacteria.</title>
        <authorList>
            <person name="Herlambang A."/>
            <person name="Guo Y."/>
            <person name="Takashima Y."/>
            <person name="Narisawa K."/>
            <person name="Ohta H."/>
            <person name="Nishizawa T."/>
        </authorList>
    </citation>
    <scope>NUCLEOTIDE SEQUENCE [LARGE SCALE GENOMIC DNA]</scope>
    <source>
        <strain evidence="2 3">E1425</strain>
    </source>
</reference>
<dbReference type="InterPro" id="IPR004860">
    <property type="entry name" value="LAGLIDADG_dom"/>
</dbReference>
<gene>
    <name evidence="2" type="primary">orf294</name>
    <name evidence="2" type="ORF">EMPS_mp06</name>
</gene>
<geneLocation type="mitochondrion" evidence="2"/>
<evidence type="ECO:0000259" key="1">
    <source>
        <dbReference type="Pfam" id="PF00961"/>
    </source>
</evidence>
<dbReference type="PANTHER" id="PTHR36181:SF4">
    <property type="entry name" value="LAGLIDADG ENDONUCLEASE"/>
    <property type="match status" value="1"/>
</dbReference>
<dbReference type="EMBL" id="LC659289">
    <property type="protein sequence ID" value="BDC33819.1"/>
    <property type="molecule type" value="Genomic_DNA"/>
</dbReference>